<evidence type="ECO:0000256" key="7">
    <source>
        <dbReference type="SAM" id="Phobius"/>
    </source>
</evidence>
<dbReference type="InterPro" id="IPR005467">
    <property type="entry name" value="His_kinase_dom"/>
</dbReference>
<keyword evidence="5" id="KW-0418">Kinase</keyword>
<organism evidence="9 10">
    <name type="scientific">Maribacter confluentis</name>
    <dbReference type="NCBI Taxonomy" id="1656093"/>
    <lineage>
        <taxon>Bacteria</taxon>
        <taxon>Pseudomonadati</taxon>
        <taxon>Bacteroidota</taxon>
        <taxon>Flavobacteriia</taxon>
        <taxon>Flavobacteriales</taxon>
        <taxon>Flavobacteriaceae</taxon>
        <taxon>Maribacter</taxon>
    </lineage>
</organism>
<evidence type="ECO:0000256" key="3">
    <source>
        <dbReference type="ARBA" id="ARBA00022553"/>
    </source>
</evidence>
<feature type="transmembrane region" description="Helical" evidence="7">
    <location>
        <begin position="12"/>
        <end position="32"/>
    </location>
</feature>
<dbReference type="InterPro" id="IPR036890">
    <property type="entry name" value="HATPase_C_sf"/>
</dbReference>
<feature type="domain" description="Histidine kinase" evidence="8">
    <location>
        <begin position="508"/>
        <end position="734"/>
    </location>
</feature>
<dbReference type="SMART" id="SM00387">
    <property type="entry name" value="HATPase_c"/>
    <property type="match status" value="1"/>
</dbReference>
<dbReference type="InterPro" id="IPR003594">
    <property type="entry name" value="HATPase_dom"/>
</dbReference>
<dbReference type="PRINTS" id="PR00344">
    <property type="entry name" value="BCTRLSENSOR"/>
</dbReference>
<sequence>MDIKRILASTKTYVFLLILAAALLLYTAGVGYKQVERLYSSGEKVTHTLDVQRAIVELSSNFLLLESIQLKAQIQQDQENLGDMVIIEIDQGLERLQALTKDNDSQQERVKVLRALRNDMISELPVTPILDSTEVANKQPQLDRLERISKIVNKAQVIKKNMLSEENYLMVSRREEFTSQSFLTPLSSLLVAITSMIIFVIGFISIYSQKREITKVNAHIIEQNKKLQETETFLKGVYKSSNNVISHFEPIKDGHGKVIDFKFVYASNAIEEVTGSDQAENIGKTLVEMYPMVVENGLLDLMKHCYKTGESQEHESEYAFADSTKTICNTIVKSGGGITNTAWDTTNIKKTEKALYELNEELSLQNTIFKEAEIVAGIGSYIWYLDDGSVTISDNFYRLLGYEPNSFPITLENYRNMVHPDDREDYDTLCVETIENGTSSISTLRILTKDKKVLHLNINGRFIQIENQPVSVGIVQDITEQVKKDNQLIDSYDKLKLSNEELESFSRVASHDLQEPLRKIQVFISRIEDDARESLPKKSVVYFEKIKIAALRMRDLIQNLLTYSGIERQDGEFEEVNLNGVVSKVTDELSQLIKETNAKISNGHLPKVKGIAFKLEQVFANLISNSIKYRKNDVDPIITISSTQVNAQEIQEKFSKNFTAYYRIALADNGIGFAPEYAKTIFEVFQKLHSKTEYSGTGIGLSICKKIVENHQGHIHAVSTLGEGATFVVYLPVH</sequence>
<gene>
    <name evidence="9" type="ORF">Q2T41_06070</name>
</gene>
<dbReference type="InterPro" id="IPR035965">
    <property type="entry name" value="PAS-like_dom_sf"/>
</dbReference>
<dbReference type="Gene3D" id="3.30.450.20">
    <property type="entry name" value="PAS domain"/>
    <property type="match status" value="2"/>
</dbReference>
<dbReference type="InterPro" id="IPR004358">
    <property type="entry name" value="Sig_transdc_His_kin-like_C"/>
</dbReference>
<dbReference type="CDD" id="cd00130">
    <property type="entry name" value="PAS"/>
    <property type="match status" value="1"/>
</dbReference>
<dbReference type="EMBL" id="JAUKUC010000001">
    <property type="protein sequence ID" value="MDO1512218.1"/>
    <property type="molecule type" value="Genomic_DNA"/>
</dbReference>
<dbReference type="SUPFAM" id="SSF55874">
    <property type="entry name" value="ATPase domain of HSP90 chaperone/DNA topoisomerase II/histidine kinase"/>
    <property type="match status" value="1"/>
</dbReference>
<name>A0ABT8RNR1_9FLAO</name>
<reference evidence="9" key="2">
    <citation type="submission" date="2023-06" db="EMBL/GenBank/DDBJ databases">
        <authorList>
            <person name="Lucena T."/>
            <person name="Sun Q."/>
        </authorList>
    </citation>
    <scope>NUCLEOTIDE SEQUENCE</scope>
    <source>
        <strain evidence="9">CECT 8869</strain>
    </source>
</reference>
<reference evidence="9" key="1">
    <citation type="journal article" date="2014" name="Int. J. Syst. Evol. Microbiol.">
        <title>Complete genome of a new Firmicutes species belonging to the dominant human colonic microbiota ('Ruminococcus bicirculans') reveals two chromosomes and a selective capacity to utilize plant glucans.</title>
        <authorList>
            <consortium name="NISC Comparative Sequencing Program"/>
            <person name="Wegmann U."/>
            <person name="Louis P."/>
            <person name="Goesmann A."/>
            <person name="Henrissat B."/>
            <person name="Duncan S.H."/>
            <person name="Flint H.J."/>
        </authorList>
    </citation>
    <scope>NUCLEOTIDE SEQUENCE</scope>
    <source>
        <strain evidence="9">CECT 8869</strain>
    </source>
</reference>
<keyword evidence="9" id="KW-0547">Nucleotide-binding</keyword>
<dbReference type="GO" id="GO:0005524">
    <property type="term" value="F:ATP binding"/>
    <property type="evidence" value="ECO:0007669"/>
    <property type="project" value="UniProtKB-KW"/>
</dbReference>
<protein>
    <recommendedName>
        <fullName evidence="2">histidine kinase</fullName>
        <ecNumber evidence="2">2.7.13.3</ecNumber>
    </recommendedName>
</protein>
<comment type="caution">
    <text evidence="9">The sequence shown here is derived from an EMBL/GenBank/DDBJ whole genome shotgun (WGS) entry which is preliminary data.</text>
</comment>
<evidence type="ECO:0000256" key="1">
    <source>
        <dbReference type="ARBA" id="ARBA00000085"/>
    </source>
</evidence>
<dbReference type="EC" id="2.7.13.3" evidence="2"/>
<evidence type="ECO:0000256" key="5">
    <source>
        <dbReference type="ARBA" id="ARBA00022777"/>
    </source>
</evidence>
<keyword evidence="3" id="KW-0597">Phosphoprotein</keyword>
<keyword evidence="7" id="KW-0472">Membrane</keyword>
<accession>A0ABT8RNR1</accession>
<dbReference type="NCBIfam" id="TIGR00229">
    <property type="entry name" value="sensory_box"/>
    <property type="match status" value="1"/>
</dbReference>
<dbReference type="InterPro" id="IPR013655">
    <property type="entry name" value="PAS_fold_3"/>
</dbReference>
<evidence type="ECO:0000256" key="6">
    <source>
        <dbReference type="SAM" id="Coils"/>
    </source>
</evidence>
<dbReference type="Proteomes" id="UP001168579">
    <property type="component" value="Unassembled WGS sequence"/>
</dbReference>
<dbReference type="SUPFAM" id="SSF47384">
    <property type="entry name" value="Homodimeric domain of signal transducing histidine kinase"/>
    <property type="match status" value="1"/>
</dbReference>
<dbReference type="Pfam" id="PF00512">
    <property type="entry name" value="HisKA"/>
    <property type="match status" value="1"/>
</dbReference>
<dbReference type="Pfam" id="PF08447">
    <property type="entry name" value="PAS_3"/>
    <property type="match status" value="1"/>
</dbReference>
<keyword evidence="4" id="KW-0808">Transferase</keyword>
<dbReference type="InterPro" id="IPR003661">
    <property type="entry name" value="HisK_dim/P_dom"/>
</dbReference>
<keyword evidence="6" id="KW-0175">Coiled coil</keyword>
<evidence type="ECO:0000256" key="4">
    <source>
        <dbReference type="ARBA" id="ARBA00022679"/>
    </source>
</evidence>
<comment type="catalytic activity">
    <reaction evidence="1">
        <text>ATP + protein L-histidine = ADP + protein N-phospho-L-histidine.</text>
        <dbReference type="EC" id="2.7.13.3"/>
    </reaction>
</comment>
<dbReference type="Pfam" id="PF02518">
    <property type="entry name" value="HATPase_c"/>
    <property type="match status" value="1"/>
</dbReference>
<evidence type="ECO:0000259" key="8">
    <source>
        <dbReference type="PROSITE" id="PS50109"/>
    </source>
</evidence>
<keyword evidence="7" id="KW-1133">Transmembrane helix</keyword>
<proteinExistence type="predicted"/>
<evidence type="ECO:0000313" key="9">
    <source>
        <dbReference type="EMBL" id="MDO1512218.1"/>
    </source>
</evidence>
<dbReference type="SMART" id="SM00388">
    <property type="entry name" value="HisKA"/>
    <property type="match status" value="1"/>
</dbReference>
<dbReference type="RefSeq" id="WP_304435339.1">
    <property type="nucleotide sequence ID" value="NZ_JAUKUC010000001.1"/>
</dbReference>
<dbReference type="InterPro" id="IPR036097">
    <property type="entry name" value="HisK_dim/P_sf"/>
</dbReference>
<feature type="coiled-coil region" evidence="6">
    <location>
        <begin position="89"/>
        <end position="116"/>
    </location>
</feature>
<keyword evidence="9" id="KW-0067">ATP-binding</keyword>
<dbReference type="PANTHER" id="PTHR43304">
    <property type="entry name" value="PHYTOCHROME-LIKE PROTEIN CPH1"/>
    <property type="match status" value="1"/>
</dbReference>
<dbReference type="CDD" id="cd00082">
    <property type="entry name" value="HisKA"/>
    <property type="match status" value="1"/>
</dbReference>
<dbReference type="InterPro" id="IPR000014">
    <property type="entry name" value="PAS"/>
</dbReference>
<keyword evidence="10" id="KW-1185">Reference proteome</keyword>
<evidence type="ECO:0000256" key="2">
    <source>
        <dbReference type="ARBA" id="ARBA00012438"/>
    </source>
</evidence>
<dbReference type="InterPro" id="IPR052162">
    <property type="entry name" value="Sensor_kinase/Photoreceptor"/>
</dbReference>
<keyword evidence="7" id="KW-0812">Transmembrane</keyword>
<dbReference type="Gene3D" id="3.30.565.10">
    <property type="entry name" value="Histidine kinase-like ATPase, C-terminal domain"/>
    <property type="match status" value="1"/>
</dbReference>
<dbReference type="PANTHER" id="PTHR43304:SF1">
    <property type="entry name" value="PAC DOMAIN-CONTAINING PROTEIN"/>
    <property type="match status" value="1"/>
</dbReference>
<dbReference type="PROSITE" id="PS50109">
    <property type="entry name" value="HIS_KIN"/>
    <property type="match status" value="1"/>
</dbReference>
<evidence type="ECO:0000313" key="10">
    <source>
        <dbReference type="Proteomes" id="UP001168579"/>
    </source>
</evidence>
<dbReference type="SUPFAM" id="SSF55785">
    <property type="entry name" value="PYP-like sensor domain (PAS domain)"/>
    <property type="match status" value="2"/>
</dbReference>
<dbReference type="Gene3D" id="1.10.287.130">
    <property type="match status" value="1"/>
</dbReference>